<reference evidence="6" key="1">
    <citation type="submission" date="2022-06" db="EMBL/GenBank/DDBJ databases">
        <title>Draft genome sequences of Leminorella grimontii str. JCM5902.</title>
        <authorList>
            <person name="Wakabayashi Y."/>
            <person name="Kojima K."/>
        </authorList>
    </citation>
    <scope>NUCLEOTIDE SEQUENCE</scope>
    <source>
        <strain evidence="6">JCM 5902</strain>
    </source>
</reference>
<dbReference type="CDD" id="cd01392">
    <property type="entry name" value="HTH_LacI"/>
    <property type="match status" value="1"/>
</dbReference>
<feature type="domain" description="HTH lacI-type" evidence="5">
    <location>
        <begin position="3"/>
        <end position="60"/>
    </location>
</feature>
<dbReference type="GO" id="GO:0003700">
    <property type="term" value="F:DNA-binding transcription factor activity"/>
    <property type="evidence" value="ECO:0007669"/>
    <property type="project" value="TreeGrafter"/>
</dbReference>
<dbReference type="PANTHER" id="PTHR30146">
    <property type="entry name" value="LACI-RELATED TRANSCRIPTIONAL REPRESSOR"/>
    <property type="match status" value="1"/>
</dbReference>
<keyword evidence="2" id="KW-0805">Transcription regulation</keyword>
<dbReference type="SUPFAM" id="SSF47413">
    <property type="entry name" value="lambda repressor-like DNA-binding domains"/>
    <property type="match status" value="1"/>
</dbReference>
<sequence length="340" mass="38186">MAKTIEQIANALNLSITTVRLVLNGKAERYRISVKTQEKIAAYVSEHGYTVNHTARSLKLNKTETFGLVIPRLSNPFFAALAELLEIRCRAMGYQLMISCTYGDPKYENRLVKSLEERNVDGIFVVSVDAKSQAHHVKHRSKPLVFLDRDFGVADASCVITDNRDGGYRLTAAMLDSPMVNKTQQPIHFFVGDVGLPTIAERLSGYVAAMAERGMERDERHLSYADHNRVEDGELMMNRYIELHGESPVNFIASSLPILEGGLSVLRERYGYIPSRLNIGTFDEHVMLSFLGNNLWSMRQDEKGLVENACRVMLAKLQNEVVGERFVAQAELISRIGYGL</sequence>
<evidence type="ECO:0000256" key="3">
    <source>
        <dbReference type="ARBA" id="ARBA00023125"/>
    </source>
</evidence>
<dbReference type="SMART" id="SM00354">
    <property type="entry name" value="HTH_LACI"/>
    <property type="match status" value="1"/>
</dbReference>
<evidence type="ECO:0000259" key="5">
    <source>
        <dbReference type="PROSITE" id="PS50932"/>
    </source>
</evidence>
<keyword evidence="4" id="KW-0804">Transcription</keyword>
<keyword evidence="7" id="KW-1185">Reference proteome</keyword>
<dbReference type="Pfam" id="PF00532">
    <property type="entry name" value="Peripla_BP_1"/>
    <property type="match status" value="1"/>
</dbReference>
<dbReference type="Gene3D" id="3.40.50.2300">
    <property type="match status" value="2"/>
</dbReference>
<keyword evidence="1" id="KW-0678">Repressor</keyword>
<protein>
    <submittedName>
        <fullName evidence="6">Sucrose operon repressor</fullName>
    </submittedName>
</protein>
<evidence type="ECO:0000313" key="7">
    <source>
        <dbReference type="Proteomes" id="UP001058124"/>
    </source>
</evidence>
<evidence type="ECO:0000256" key="1">
    <source>
        <dbReference type="ARBA" id="ARBA00022491"/>
    </source>
</evidence>
<dbReference type="PANTHER" id="PTHR30146:SF45">
    <property type="entry name" value="CATABOLITE REPRESSOR_ACTIVATOR"/>
    <property type="match status" value="1"/>
</dbReference>
<comment type="caution">
    <text evidence="6">The sequence shown here is derived from an EMBL/GenBank/DDBJ whole genome shotgun (WGS) entry which is preliminary data.</text>
</comment>
<dbReference type="InterPro" id="IPR028082">
    <property type="entry name" value="Peripla_BP_I"/>
</dbReference>
<dbReference type="InterPro" id="IPR000843">
    <property type="entry name" value="HTH_LacI"/>
</dbReference>
<dbReference type="InterPro" id="IPR001761">
    <property type="entry name" value="Peripla_BP/Lac1_sug-bd_dom"/>
</dbReference>
<organism evidence="6 7">
    <name type="scientific">Leminorella grimontii</name>
    <dbReference type="NCBI Taxonomy" id="82981"/>
    <lineage>
        <taxon>Bacteria</taxon>
        <taxon>Pseudomonadati</taxon>
        <taxon>Pseudomonadota</taxon>
        <taxon>Gammaproteobacteria</taxon>
        <taxon>Enterobacterales</taxon>
        <taxon>Budviciaceae</taxon>
        <taxon>Leminorella</taxon>
    </lineage>
</organism>
<dbReference type="Pfam" id="PF00356">
    <property type="entry name" value="LacI"/>
    <property type="match status" value="1"/>
</dbReference>
<dbReference type="SUPFAM" id="SSF53822">
    <property type="entry name" value="Periplasmic binding protein-like I"/>
    <property type="match status" value="1"/>
</dbReference>
<dbReference type="GO" id="GO:0000976">
    <property type="term" value="F:transcription cis-regulatory region binding"/>
    <property type="evidence" value="ECO:0007669"/>
    <property type="project" value="TreeGrafter"/>
</dbReference>
<proteinExistence type="predicted"/>
<dbReference type="Gene3D" id="1.10.260.40">
    <property type="entry name" value="lambda repressor-like DNA-binding domains"/>
    <property type="match status" value="1"/>
</dbReference>
<keyword evidence="3" id="KW-0238">DNA-binding</keyword>
<dbReference type="InterPro" id="IPR010982">
    <property type="entry name" value="Lambda_DNA-bd_dom_sf"/>
</dbReference>
<dbReference type="AlphaFoldDB" id="A0AAV5N698"/>
<dbReference type="RefSeq" id="WP_027275115.1">
    <property type="nucleotide sequence ID" value="NZ_BRLH01000011.1"/>
</dbReference>
<evidence type="ECO:0000256" key="4">
    <source>
        <dbReference type="ARBA" id="ARBA00023163"/>
    </source>
</evidence>
<dbReference type="CDD" id="cd06274">
    <property type="entry name" value="PBP1_FruR"/>
    <property type="match status" value="1"/>
</dbReference>
<dbReference type="PROSITE" id="PS50932">
    <property type="entry name" value="HTH_LACI_2"/>
    <property type="match status" value="1"/>
</dbReference>
<evidence type="ECO:0000256" key="2">
    <source>
        <dbReference type="ARBA" id="ARBA00023015"/>
    </source>
</evidence>
<dbReference type="EMBL" id="BRLH01000011">
    <property type="protein sequence ID" value="GKX57125.1"/>
    <property type="molecule type" value="Genomic_DNA"/>
</dbReference>
<evidence type="ECO:0000313" key="6">
    <source>
        <dbReference type="EMBL" id="GKX57125.1"/>
    </source>
</evidence>
<dbReference type="Proteomes" id="UP001058124">
    <property type="component" value="Unassembled WGS sequence"/>
</dbReference>
<name>A0AAV5N698_9GAMM</name>
<accession>A0AAV5N698</accession>
<gene>
    <name evidence="6" type="ORF">SOASR030_32370</name>
</gene>